<keyword evidence="1" id="KW-0812">Transmembrane</keyword>
<protein>
    <submittedName>
        <fullName evidence="2">Uncharacterized protein</fullName>
    </submittedName>
</protein>
<dbReference type="EMBL" id="BK015146">
    <property type="protein sequence ID" value="DAD92845.1"/>
    <property type="molecule type" value="Genomic_DNA"/>
</dbReference>
<name>A0A8S5NDG5_9CAUD</name>
<reference evidence="2" key="1">
    <citation type="journal article" date="2021" name="Proc. Natl. Acad. Sci. U.S.A.">
        <title>A Catalog of Tens of Thousands of Viruses from Human Metagenomes Reveals Hidden Associations with Chronic Diseases.</title>
        <authorList>
            <person name="Tisza M.J."/>
            <person name="Buck C.B."/>
        </authorList>
    </citation>
    <scope>NUCLEOTIDE SEQUENCE</scope>
    <source>
        <strain evidence="2">CthSp75</strain>
    </source>
</reference>
<evidence type="ECO:0000313" key="2">
    <source>
        <dbReference type="EMBL" id="DAD92845.1"/>
    </source>
</evidence>
<organism evidence="2">
    <name type="scientific">Siphoviridae sp. cthSp75</name>
    <dbReference type="NCBI Taxonomy" id="2826424"/>
    <lineage>
        <taxon>Viruses</taxon>
        <taxon>Duplodnaviria</taxon>
        <taxon>Heunggongvirae</taxon>
        <taxon>Uroviricota</taxon>
        <taxon>Caudoviricetes</taxon>
    </lineage>
</organism>
<proteinExistence type="predicted"/>
<keyword evidence="1" id="KW-0472">Membrane</keyword>
<keyword evidence="1" id="KW-1133">Transmembrane helix</keyword>
<evidence type="ECO:0000256" key="1">
    <source>
        <dbReference type="SAM" id="Phobius"/>
    </source>
</evidence>
<accession>A0A8S5NDG5</accession>
<feature type="transmembrane region" description="Helical" evidence="1">
    <location>
        <begin position="6"/>
        <end position="26"/>
    </location>
</feature>
<sequence length="36" mass="4038">MPARNATYNLLQASIFLDAIAVFFRLPINITLLSND</sequence>